<dbReference type="InterPro" id="IPR029068">
    <property type="entry name" value="Glyas_Bleomycin-R_OHBP_Dase"/>
</dbReference>
<dbReference type="Gene3D" id="3.10.180.10">
    <property type="entry name" value="2,3-Dihydroxybiphenyl 1,2-Dioxygenase, domain 1"/>
    <property type="match status" value="1"/>
</dbReference>
<dbReference type="Proteomes" id="UP000193431">
    <property type="component" value="Chromosome"/>
</dbReference>
<accession>A0A1W6MIH9</accession>
<dbReference type="OrthoDB" id="9795306at2"/>
<proteinExistence type="predicted"/>
<dbReference type="EMBL" id="CP019344">
    <property type="protein sequence ID" value="ARN77306.1"/>
    <property type="molecule type" value="Genomic_DNA"/>
</dbReference>
<dbReference type="SUPFAM" id="SSF54593">
    <property type="entry name" value="Glyoxalase/Bleomycin resistance protein/Dihydroxybiphenyl dioxygenase"/>
    <property type="match status" value="1"/>
</dbReference>
<evidence type="ECO:0000313" key="3">
    <source>
        <dbReference type="Proteomes" id="UP000193431"/>
    </source>
</evidence>
<evidence type="ECO:0000313" key="2">
    <source>
        <dbReference type="EMBL" id="ARN77306.1"/>
    </source>
</evidence>
<reference evidence="2 3" key="1">
    <citation type="submission" date="2016-11" db="EMBL/GenBank/DDBJ databases">
        <title>Trade-off between light-utilization and light-protection in marine flavobacteria.</title>
        <authorList>
            <person name="Kumagai Y."/>
        </authorList>
    </citation>
    <scope>NUCLEOTIDE SEQUENCE [LARGE SCALE GENOMIC DNA]</scope>
    <source>
        <strain evidence="2 3">JCM 13191</strain>
    </source>
</reference>
<dbReference type="CDD" id="cd06588">
    <property type="entry name" value="PhnB_like"/>
    <property type="match status" value="1"/>
</dbReference>
<protein>
    <recommendedName>
        <fullName evidence="1">PhnB-like domain-containing protein</fullName>
    </recommendedName>
</protein>
<gene>
    <name evidence="2" type="ORF">BST97_04530</name>
</gene>
<evidence type="ECO:0000259" key="1">
    <source>
        <dbReference type="Pfam" id="PF06983"/>
    </source>
</evidence>
<keyword evidence="3" id="KW-1185">Reference proteome</keyword>
<dbReference type="PANTHER" id="PTHR33990:SF1">
    <property type="entry name" value="PROTEIN YJDN"/>
    <property type="match status" value="1"/>
</dbReference>
<dbReference type="Pfam" id="PF06983">
    <property type="entry name" value="3-dmu-9_3-mt"/>
    <property type="match status" value="1"/>
</dbReference>
<feature type="domain" description="PhnB-like" evidence="1">
    <location>
        <begin position="2"/>
        <end position="129"/>
    </location>
</feature>
<sequence length="132" mass="14974">MKIQSYLSFRGDCEQALNFYKGIFGGEIKNVQTYEDQKIDIPADYRKKWQHAELAGKGFEFMAYDASPDTPLNEGNKVCMSIDCNSDDEGKATFEKLSASGSVHTPWQEMSWGAKYGRCTDQYGVQWMVNAK</sequence>
<dbReference type="RefSeq" id="WP_085766113.1">
    <property type="nucleotide sequence ID" value="NZ_CP019344.1"/>
</dbReference>
<dbReference type="InterPro" id="IPR028973">
    <property type="entry name" value="PhnB-like"/>
</dbReference>
<dbReference type="AlphaFoldDB" id="A0A1W6MIH9"/>
<organism evidence="2 3">
    <name type="scientific">Nonlabens spongiae</name>
    <dbReference type="NCBI Taxonomy" id="331648"/>
    <lineage>
        <taxon>Bacteria</taxon>
        <taxon>Pseudomonadati</taxon>
        <taxon>Bacteroidota</taxon>
        <taxon>Flavobacteriia</taxon>
        <taxon>Flavobacteriales</taxon>
        <taxon>Flavobacteriaceae</taxon>
        <taxon>Nonlabens</taxon>
    </lineage>
</organism>
<dbReference type="PANTHER" id="PTHR33990">
    <property type="entry name" value="PROTEIN YJDN-RELATED"/>
    <property type="match status" value="1"/>
</dbReference>
<dbReference type="STRING" id="331648.BST97_04530"/>
<name>A0A1W6MIH9_9FLAO</name>